<name>A0A382YF04_9ZZZZ</name>
<evidence type="ECO:0000313" key="1">
    <source>
        <dbReference type="EMBL" id="SVD81887.1"/>
    </source>
</evidence>
<gene>
    <name evidence="1" type="ORF">METZ01_LOCUS434741</name>
</gene>
<dbReference type="AlphaFoldDB" id="A0A382YF04"/>
<feature type="non-terminal residue" evidence="1">
    <location>
        <position position="1"/>
    </location>
</feature>
<organism evidence="1">
    <name type="scientific">marine metagenome</name>
    <dbReference type="NCBI Taxonomy" id="408172"/>
    <lineage>
        <taxon>unclassified sequences</taxon>
        <taxon>metagenomes</taxon>
        <taxon>ecological metagenomes</taxon>
    </lineage>
</organism>
<dbReference type="EMBL" id="UINC01175322">
    <property type="protein sequence ID" value="SVD81887.1"/>
    <property type="molecule type" value="Genomic_DNA"/>
</dbReference>
<sequence>VNRNRSEIKRGRKQFIVQRLNVIRFRNAKTYPLRRRDIL</sequence>
<proteinExistence type="predicted"/>
<accession>A0A382YF04</accession>
<protein>
    <submittedName>
        <fullName evidence="1">Uncharacterized protein</fullName>
    </submittedName>
</protein>
<reference evidence="1" key="1">
    <citation type="submission" date="2018-05" db="EMBL/GenBank/DDBJ databases">
        <authorList>
            <person name="Lanie J.A."/>
            <person name="Ng W.-L."/>
            <person name="Kazmierczak K.M."/>
            <person name="Andrzejewski T.M."/>
            <person name="Davidsen T.M."/>
            <person name="Wayne K.J."/>
            <person name="Tettelin H."/>
            <person name="Glass J.I."/>
            <person name="Rusch D."/>
            <person name="Podicherti R."/>
            <person name="Tsui H.-C.T."/>
            <person name="Winkler M.E."/>
        </authorList>
    </citation>
    <scope>NUCLEOTIDE SEQUENCE</scope>
</reference>